<gene>
    <name evidence="1" type="ORF">GMA3_50</name>
</gene>
<dbReference type="OrthoDB" id="16858at10239"/>
<accession>A0A0K0NL04</accession>
<dbReference type="Pfam" id="PF05866">
    <property type="entry name" value="RusA"/>
    <property type="match status" value="1"/>
</dbReference>
<dbReference type="GO" id="GO:0006310">
    <property type="term" value="P:DNA recombination"/>
    <property type="evidence" value="ECO:0007669"/>
    <property type="project" value="InterPro"/>
</dbReference>
<dbReference type="RefSeq" id="YP_009188618.1">
    <property type="nucleotide sequence ID" value="NC_028668.1"/>
</dbReference>
<organism evidence="1 2">
    <name type="scientific">Gordonia phage GMA3</name>
    <dbReference type="NCBI Taxonomy" id="1647284"/>
    <lineage>
        <taxon>Viruses</taxon>
        <taxon>Duplodnaviria</taxon>
        <taxon>Heunggongvirae</taxon>
        <taxon>Uroviricota</taxon>
        <taxon>Caudoviricetes</taxon>
        <taxon>Gamtrevirus</taxon>
        <taxon>Gamtrevirus GMA3</taxon>
    </lineage>
</organism>
<dbReference type="GO" id="GO:0006281">
    <property type="term" value="P:DNA repair"/>
    <property type="evidence" value="ECO:0007669"/>
    <property type="project" value="InterPro"/>
</dbReference>
<dbReference type="GeneID" id="26516921"/>
<sequence length="184" mass="20352">MITQIFAIPINPLPWTVPPFSAIRKGGKTIPVAGVDAAGAAFKEAVREQAIEQGGFIMEPGHSLEILTWRRRDQYKDKANRTRTKNIVDATNMQKLIEDALTGVTWEDDRTNIAVKTTQIEQSVETEPMIIIIARGKLETVSGGVGSDNWANHVSPDVRIEVLKAYEEQRAIQASGTVNVSNKW</sequence>
<keyword evidence="2" id="KW-1185">Reference proteome</keyword>
<name>A0A0K0NL04_9CAUD</name>
<evidence type="ECO:0000313" key="2">
    <source>
        <dbReference type="Proteomes" id="UP000204451"/>
    </source>
</evidence>
<dbReference type="Gene3D" id="3.30.1330.70">
    <property type="entry name" value="Holliday junction resolvase RusA"/>
    <property type="match status" value="1"/>
</dbReference>
<dbReference type="GO" id="GO:0000287">
    <property type="term" value="F:magnesium ion binding"/>
    <property type="evidence" value="ECO:0007669"/>
    <property type="project" value="InterPro"/>
</dbReference>
<dbReference type="InterPro" id="IPR008822">
    <property type="entry name" value="Endonuclease_RusA-like"/>
</dbReference>
<dbReference type="InterPro" id="IPR036614">
    <property type="entry name" value="RusA-like_sf"/>
</dbReference>
<proteinExistence type="predicted"/>
<dbReference type="Proteomes" id="UP000204451">
    <property type="component" value="Segment"/>
</dbReference>
<protein>
    <submittedName>
        <fullName evidence="1">Uncharacterized protein</fullName>
    </submittedName>
</protein>
<reference evidence="1 2" key="1">
    <citation type="journal article" date="2015" name="PLoS ONE">
        <title>Lysis to Kill: Evaluation of the Lytic Abilities, and Genomics of Nine Bacteriophages Infective for Gordonia spp. and Their Potential Use in Activated Sludge Foam Biocontrol.</title>
        <authorList>
            <person name="Dyson Z.A."/>
            <person name="Tucci J."/>
            <person name="Seviour R.J."/>
            <person name="Petrovski S."/>
        </authorList>
    </citation>
    <scope>NUCLEOTIDE SEQUENCE [LARGE SCALE GENOMIC DNA]</scope>
</reference>
<dbReference type="EMBL" id="KR063279">
    <property type="protein sequence ID" value="AKL88227.1"/>
    <property type="molecule type" value="Genomic_DNA"/>
</dbReference>
<evidence type="ECO:0000313" key="1">
    <source>
        <dbReference type="EMBL" id="AKL88227.1"/>
    </source>
</evidence>
<dbReference type="SUPFAM" id="SSF103084">
    <property type="entry name" value="Holliday junction resolvase RusA"/>
    <property type="match status" value="1"/>
</dbReference>
<dbReference type="KEGG" id="vg:26516921"/>